<feature type="transmembrane region" description="Helical" evidence="7">
    <location>
        <begin position="94"/>
        <end position="113"/>
    </location>
</feature>
<comment type="caution">
    <text evidence="9">The sequence shown here is derived from an EMBL/GenBank/DDBJ whole genome shotgun (WGS) entry which is preliminary data.</text>
</comment>
<feature type="domain" description="Integral membrane bound transporter" evidence="8">
    <location>
        <begin position="393"/>
        <end position="518"/>
    </location>
</feature>
<evidence type="ECO:0000256" key="5">
    <source>
        <dbReference type="ARBA" id="ARBA00023136"/>
    </source>
</evidence>
<dbReference type="PANTHER" id="PTHR30509">
    <property type="entry name" value="P-HYDROXYBENZOIC ACID EFFLUX PUMP SUBUNIT-RELATED"/>
    <property type="match status" value="1"/>
</dbReference>
<evidence type="ECO:0000256" key="1">
    <source>
        <dbReference type="ARBA" id="ARBA00004651"/>
    </source>
</evidence>
<organism evidence="9 10">
    <name type="scientific">Alicyclobacillus cycloheptanicus</name>
    <dbReference type="NCBI Taxonomy" id="1457"/>
    <lineage>
        <taxon>Bacteria</taxon>
        <taxon>Bacillati</taxon>
        <taxon>Bacillota</taxon>
        <taxon>Bacilli</taxon>
        <taxon>Bacillales</taxon>
        <taxon>Alicyclobacillaceae</taxon>
        <taxon>Alicyclobacillus</taxon>
    </lineage>
</organism>
<dbReference type="EMBL" id="JAUSTP010000010">
    <property type="protein sequence ID" value="MDQ0189758.1"/>
    <property type="molecule type" value="Genomic_DNA"/>
</dbReference>
<gene>
    <name evidence="9" type="ORF">J2S03_001605</name>
</gene>
<sequence>MKTRFLGLEAIVRRDRSQLNTVVGLRTAIAVVICLVIGVLAGNLSDGLGAAIGAQVSGFAVLSGTARRRIRTLTFAGFWMAVSTWVGGVTADTALHVVLITLLSFLAGLLTCVSPEAGMIGTWSIIAILFMPAGHLTAGQALERSLFMLCGALVQMILLIAVEWLRTSNAERAGVSAALRAIAQYARTPSRGADLKVASTLLDAGARLSDSFMVQSRWETLRTLLDFAESIRIEVVALVGMERAVRDAEAPEDGRLLRDVAAAREAVAHLLTAAADRLAREPRTMLFNRTARAHPEGQAAAQQFRTLEAAAGRLEAGGWKHASTCVRHACEELHRMMERVQSDRRTLGQRFLEQRLRLSPPPLRTAWETLRTNFTFRSSAFRHAVRLAAAMCIAVLLESVSPLQRSYWLPLTVLVILKPEFSTTFIRGVGRSVGTLIGAVVATGLIAIPDETHTLGIVLMGLLLWGMYAFLNYNLVVFSTFLTAEVVVLLSFFQHLAPLAMLVNRVVYTIAGSLLAFLAYIVWPTWQRRNVPAAIARVIRQEQLYLRSVWLRTDDAGQLADRGGREDRSKHDPAFYRKQTRLARTNAVSLVNQAVNEPGKQSWDAASVEGMLTALHRLSDAILWVESYTRNAPRDVLADPRVQQFLTYVDRCLSELALAVEHQAAGEAAHPDAANGVLDSVRTYTKQEIRGMDIPPDLIPIFLRMEDAIGTLFRMTATLTAPTAEPAAAGS</sequence>
<proteinExistence type="inferred from homology"/>
<name>A0ABT9XHG9_9BACL</name>
<dbReference type="RefSeq" id="WP_274456741.1">
    <property type="nucleotide sequence ID" value="NZ_CP067097.1"/>
</dbReference>
<evidence type="ECO:0000256" key="2">
    <source>
        <dbReference type="ARBA" id="ARBA00022475"/>
    </source>
</evidence>
<feature type="transmembrane region" description="Helical" evidence="7">
    <location>
        <begin position="506"/>
        <end position="526"/>
    </location>
</feature>
<evidence type="ECO:0000313" key="9">
    <source>
        <dbReference type="EMBL" id="MDQ0189758.1"/>
    </source>
</evidence>
<evidence type="ECO:0000259" key="8">
    <source>
        <dbReference type="Pfam" id="PF13515"/>
    </source>
</evidence>
<keyword evidence="4 7" id="KW-1133">Transmembrane helix</keyword>
<reference evidence="9 10" key="1">
    <citation type="submission" date="2023-07" db="EMBL/GenBank/DDBJ databases">
        <title>Genomic Encyclopedia of Type Strains, Phase IV (KMG-IV): sequencing the most valuable type-strain genomes for metagenomic binning, comparative biology and taxonomic classification.</title>
        <authorList>
            <person name="Goeker M."/>
        </authorList>
    </citation>
    <scope>NUCLEOTIDE SEQUENCE [LARGE SCALE GENOMIC DNA]</scope>
    <source>
        <strain evidence="9 10">DSM 4006</strain>
    </source>
</reference>
<feature type="transmembrane region" description="Helical" evidence="7">
    <location>
        <begin position="120"/>
        <end position="139"/>
    </location>
</feature>
<keyword evidence="2" id="KW-1003">Cell membrane</keyword>
<evidence type="ECO:0000256" key="3">
    <source>
        <dbReference type="ARBA" id="ARBA00022692"/>
    </source>
</evidence>
<dbReference type="Pfam" id="PF13515">
    <property type="entry name" value="FUSC_2"/>
    <property type="match status" value="1"/>
</dbReference>
<feature type="transmembrane region" description="Helical" evidence="7">
    <location>
        <begin position="145"/>
        <end position="165"/>
    </location>
</feature>
<evidence type="ECO:0000313" key="10">
    <source>
        <dbReference type="Proteomes" id="UP001232973"/>
    </source>
</evidence>
<accession>A0ABT9XHG9</accession>
<evidence type="ECO:0000256" key="4">
    <source>
        <dbReference type="ARBA" id="ARBA00022989"/>
    </source>
</evidence>
<protein>
    <submittedName>
        <fullName evidence="9">Membrane protein YccC</fullName>
    </submittedName>
</protein>
<feature type="transmembrane region" description="Helical" evidence="7">
    <location>
        <begin position="455"/>
        <end position="471"/>
    </location>
</feature>
<evidence type="ECO:0000256" key="7">
    <source>
        <dbReference type="SAM" id="Phobius"/>
    </source>
</evidence>
<comment type="similarity">
    <text evidence="6">Belongs to the YccS/YhfK family.</text>
</comment>
<keyword evidence="5 7" id="KW-0472">Membrane</keyword>
<evidence type="ECO:0000256" key="6">
    <source>
        <dbReference type="ARBA" id="ARBA00043993"/>
    </source>
</evidence>
<feature type="transmembrane region" description="Helical" evidence="7">
    <location>
        <begin position="21"/>
        <end position="41"/>
    </location>
</feature>
<keyword evidence="10" id="KW-1185">Reference proteome</keyword>
<dbReference type="PANTHER" id="PTHR30509:SF9">
    <property type="entry name" value="MULTIDRUG RESISTANCE PROTEIN MDTO"/>
    <property type="match status" value="1"/>
</dbReference>
<feature type="transmembrane region" description="Helical" evidence="7">
    <location>
        <begin position="47"/>
        <end position="65"/>
    </location>
</feature>
<dbReference type="InterPro" id="IPR049453">
    <property type="entry name" value="Memb_transporter_dom"/>
</dbReference>
<keyword evidence="3 7" id="KW-0812">Transmembrane</keyword>
<comment type="subcellular location">
    <subcellularLocation>
        <location evidence="1">Cell membrane</location>
        <topology evidence="1">Multi-pass membrane protein</topology>
    </subcellularLocation>
</comment>
<feature type="transmembrane region" description="Helical" evidence="7">
    <location>
        <begin position="424"/>
        <end position="448"/>
    </location>
</feature>
<dbReference type="Proteomes" id="UP001232973">
    <property type="component" value="Unassembled WGS sequence"/>
</dbReference>